<dbReference type="EMBL" id="BSUJ01000001">
    <property type="protein sequence ID" value="GMA18785.1"/>
    <property type="molecule type" value="Genomic_DNA"/>
</dbReference>
<dbReference type="Proteomes" id="UP001157109">
    <property type="component" value="Unassembled WGS sequence"/>
</dbReference>
<organism evidence="1 2">
    <name type="scientific">Arsenicicoccus piscis</name>
    <dbReference type="NCBI Taxonomy" id="673954"/>
    <lineage>
        <taxon>Bacteria</taxon>
        <taxon>Bacillati</taxon>
        <taxon>Actinomycetota</taxon>
        <taxon>Actinomycetes</taxon>
        <taxon>Micrococcales</taxon>
        <taxon>Intrasporangiaceae</taxon>
        <taxon>Arsenicicoccus</taxon>
    </lineage>
</organism>
<proteinExistence type="predicted"/>
<name>A0ABQ6HKZ6_9MICO</name>
<dbReference type="SUPFAM" id="SSF54637">
    <property type="entry name" value="Thioesterase/thiol ester dehydrase-isomerase"/>
    <property type="match status" value="1"/>
</dbReference>
<gene>
    <name evidence="1" type="ORF">GCM10025862_08060</name>
</gene>
<dbReference type="RefSeq" id="WP_241443192.1">
    <property type="nucleotide sequence ID" value="NZ_BSUJ01000001.1"/>
</dbReference>
<evidence type="ECO:0000313" key="1">
    <source>
        <dbReference type="EMBL" id="GMA18785.1"/>
    </source>
</evidence>
<keyword evidence="2" id="KW-1185">Reference proteome</keyword>
<evidence type="ECO:0000313" key="2">
    <source>
        <dbReference type="Proteomes" id="UP001157109"/>
    </source>
</evidence>
<reference evidence="2" key="1">
    <citation type="journal article" date="2019" name="Int. J. Syst. Evol. Microbiol.">
        <title>The Global Catalogue of Microorganisms (GCM) 10K type strain sequencing project: providing services to taxonomists for standard genome sequencing and annotation.</title>
        <authorList>
            <consortium name="The Broad Institute Genomics Platform"/>
            <consortium name="The Broad Institute Genome Sequencing Center for Infectious Disease"/>
            <person name="Wu L."/>
            <person name="Ma J."/>
        </authorList>
    </citation>
    <scope>NUCLEOTIDE SEQUENCE [LARGE SCALE GENOMIC DNA]</scope>
    <source>
        <strain evidence="2">NBRC 105830</strain>
    </source>
</reference>
<accession>A0ABQ6HKZ6</accession>
<dbReference type="Pfam" id="PF14539">
    <property type="entry name" value="DUF4442"/>
    <property type="match status" value="1"/>
</dbReference>
<comment type="caution">
    <text evidence="1">The sequence shown here is derived from an EMBL/GenBank/DDBJ whole genome shotgun (WGS) entry which is preliminary data.</text>
</comment>
<dbReference type="InterPro" id="IPR027961">
    <property type="entry name" value="DUF4442"/>
</dbReference>
<dbReference type="InterPro" id="IPR029069">
    <property type="entry name" value="HotDog_dom_sf"/>
</dbReference>
<sequence>MPVTLPRHYADLTKFLGSAEAMRRFMNLWPPFLFAHIHIDEMSADFRRVRVTLHKRTVSSNYVGTLYGGSLFSMCDPFWMIMVLRNLGDDYVVWDKAGEIEFVSPGRKSVSTEFVLTDEALDELRAEVEIEGKALRWFENEVRDVDGTLVARVRKQVYVRRPRSVG</sequence>
<protein>
    <submittedName>
        <fullName evidence="1">DUF4442 domain-containing protein</fullName>
    </submittedName>
</protein>
<dbReference type="Gene3D" id="3.10.129.10">
    <property type="entry name" value="Hotdog Thioesterase"/>
    <property type="match status" value="1"/>
</dbReference>